<evidence type="ECO:0000256" key="2">
    <source>
        <dbReference type="ARBA" id="ARBA00023125"/>
    </source>
</evidence>
<protein>
    <recommendedName>
        <fullName evidence="4">HTH araC/xylS-type domain-containing protein</fullName>
    </recommendedName>
</protein>
<gene>
    <name evidence="5" type="ORF">CP373A1_02165</name>
</gene>
<dbReference type="GeneID" id="42777563"/>
<dbReference type="GO" id="GO:0043565">
    <property type="term" value="F:sequence-specific DNA binding"/>
    <property type="evidence" value="ECO:0007669"/>
    <property type="project" value="InterPro"/>
</dbReference>
<evidence type="ECO:0000313" key="5">
    <source>
        <dbReference type="EMBL" id="OBY12421.1"/>
    </source>
</evidence>
<feature type="domain" description="HTH araC/xylS-type" evidence="4">
    <location>
        <begin position="121"/>
        <end position="219"/>
    </location>
</feature>
<dbReference type="AlphaFoldDB" id="A0A174B562"/>
<dbReference type="InterPro" id="IPR018060">
    <property type="entry name" value="HTH_AraC"/>
</dbReference>
<sequence>MDKFIGDDDFFYTDFFILIKTNNFPQILERLKKKHEYENSIDKDILEKKHDLIIWNAFLSKEVIKDRIIKTALHDIYNKFYLEILKCTSLKDLQELEIEIFKQYITRIISNMEVTNSLTVNRSLRYIHMHIENYFSLNKMANELNVSASYISTLFKKTMGISINEYVHEVKINRAKILLKTTSKTMIEIAQQLGYSDSSHFSKKFKEKEGLSPISYRNNNGF</sequence>
<accession>A0A174B562</accession>
<dbReference type="InterPro" id="IPR020449">
    <property type="entry name" value="Tscrpt_reg_AraC-type_HTH"/>
</dbReference>
<dbReference type="GO" id="GO:0003700">
    <property type="term" value="F:DNA-binding transcription factor activity"/>
    <property type="evidence" value="ECO:0007669"/>
    <property type="project" value="InterPro"/>
</dbReference>
<keyword evidence="6" id="KW-1185">Reference proteome</keyword>
<evidence type="ECO:0000259" key="4">
    <source>
        <dbReference type="PROSITE" id="PS01124"/>
    </source>
</evidence>
<dbReference type="PANTHER" id="PTHR43280:SF2">
    <property type="entry name" value="HTH-TYPE TRANSCRIPTIONAL REGULATOR EXSA"/>
    <property type="match status" value="1"/>
</dbReference>
<evidence type="ECO:0000256" key="3">
    <source>
        <dbReference type="ARBA" id="ARBA00023163"/>
    </source>
</evidence>
<evidence type="ECO:0000256" key="1">
    <source>
        <dbReference type="ARBA" id="ARBA00023015"/>
    </source>
</evidence>
<proteinExistence type="predicted"/>
<dbReference type="InterPro" id="IPR009057">
    <property type="entry name" value="Homeodomain-like_sf"/>
</dbReference>
<dbReference type="PROSITE" id="PS00041">
    <property type="entry name" value="HTH_ARAC_FAMILY_1"/>
    <property type="match status" value="1"/>
</dbReference>
<dbReference type="Pfam" id="PF12833">
    <property type="entry name" value="HTH_18"/>
    <property type="match status" value="1"/>
</dbReference>
<evidence type="ECO:0000313" key="6">
    <source>
        <dbReference type="Proteomes" id="UP000092714"/>
    </source>
</evidence>
<dbReference type="PANTHER" id="PTHR43280">
    <property type="entry name" value="ARAC-FAMILY TRANSCRIPTIONAL REGULATOR"/>
    <property type="match status" value="1"/>
</dbReference>
<name>A0A174B562_9CLOT</name>
<keyword evidence="1" id="KW-0805">Transcription regulation</keyword>
<dbReference type="PRINTS" id="PR00032">
    <property type="entry name" value="HTHARAC"/>
</dbReference>
<dbReference type="Gene3D" id="1.10.10.60">
    <property type="entry name" value="Homeodomain-like"/>
    <property type="match status" value="2"/>
</dbReference>
<dbReference type="SMART" id="SM00342">
    <property type="entry name" value="HTH_ARAC"/>
    <property type="match status" value="1"/>
</dbReference>
<dbReference type="Proteomes" id="UP000092714">
    <property type="component" value="Unassembled WGS sequence"/>
</dbReference>
<keyword evidence="3" id="KW-0804">Transcription</keyword>
<keyword evidence="2" id="KW-0238">DNA-binding</keyword>
<comment type="caution">
    <text evidence="5">The sequence shown here is derived from an EMBL/GenBank/DDBJ whole genome shotgun (WGS) entry which is preliminary data.</text>
</comment>
<dbReference type="eggNOG" id="COG2207">
    <property type="taxonomic scope" value="Bacteria"/>
</dbReference>
<organism evidence="5 6">
    <name type="scientific">Clostridium paraputrificum</name>
    <dbReference type="NCBI Taxonomy" id="29363"/>
    <lineage>
        <taxon>Bacteria</taxon>
        <taxon>Bacillati</taxon>
        <taxon>Bacillota</taxon>
        <taxon>Clostridia</taxon>
        <taxon>Eubacteriales</taxon>
        <taxon>Clostridiaceae</taxon>
        <taxon>Clostridium</taxon>
    </lineage>
</organism>
<dbReference type="RefSeq" id="WP_027099721.1">
    <property type="nucleotide sequence ID" value="NZ_CABHIH010000001.1"/>
</dbReference>
<dbReference type="EMBL" id="MAPZ01000009">
    <property type="protein sequence ID" value="OBY12421.1"/>
    <property type="molecule type" value="Genomic_DNA"/>
</dbReference>
<dbReference type="OrthoDB" id="184994at2"/>
<dbReference type="InterPro" id="IPR018062">
    <property type="entry name" value="HTH_AraC-typ_CS"/>
</dbReference>
<dbReference type="PROSITE" id="PS01124">
    <property type="entry name" value="HTH_ARAC_FAMILY_2"/>
    <property type="match status" value="1"/>
</dbReference>
<dbReference type="SUPFAM" id="SSF46689">
    <property type="entry name" value="Homeodomain-like"/>
    <property type="match status" value="2"/>
</dbReference>
<reference evidence="5 6" key="1">
    <citation type="submission" date="2016-06" db="EMBL/GenBank/DDBJ databases">
        <authorList>
            <person name="Kjaerup R.B."/>
            <person name="Dalgaard T.S."/>
            <person name="Juul-Madsen H.R."/>
        </authorList>
    </citation>
    <scope>NUCLEOTIDE SEQUENCE [LARGE SCALE GENOMIC DNA]</scope>
    <source>
        <strain evidence="5 6">373-A1</strain>
    </source>
</reference>